<protein>
    <submittedName>
        <fullName evidence="2">Uncharacterized protein</fullName>
    </submittedName>
</protein>
<organism evidence="2 3">
    <name type="scientific">Marasmius tenuissimus</name>
    <dbReference type="NCBI Taxonomy" id="585030"/>
    <lineage>
        <taxon>Eukaryota</taxon>
        <taxon>Fungi</taxon>
        <taxon>Dikarya</taxon>
        <taxon>Basidiomycota</taxon>
        <taxon>Agaricomycotina</taxon>
        <taxon>Agaricomycetes</taxon>
        <taxon>Agaricomycetidae</taxon>
        <taxon>Agaricales</taxon>
        <taxon>Marasmiineae</taxon>
        <taxon>Marasmiaceae</taxon>
        <taxon>Marasmius</taxon>
    </lineage>
</organism>
<proteinExistence type="predicted"/>
<gene>
    <name evidence="2" type="ORF">AAF712_012018</name>
    <name evidence="1" type="ORF">AAF712_014735</name>
</gene>
<dbReference type="EMBL" id="JBBXMP010000146">
    <property type="protein sequence ID" value="KAL0061148.1"/>
    <property type="molecule type" value="Genomic_DNA"/>
</dbReference>
<evidence type="ECO:0000313" key="1">
    <source>
        <dbReference type="EMBL" id="KAL0058589.1"/>
    </source>
</evidence>
<comment type="caution">
    <text evidence="2">The sequence shown here is derived from an EMBL/GenBank/DDBJ whole genome shotgun (WGS) entry which is preliminary data.</text>
</comment>
<dbReference type="Proteomes" id="UP001437256">
    <property type="component" value="Unassembled WGS sequence"/>
</dbReference>
<reference evidence="2 3" key="1">
    <citation type="submission" date="2024-05" db="EMBL/GenBank/DDBJ databases">
        <title>A draft genome resource for the thread blight pathogen Marasmius tenuissimus strain MS-2.</title>
        <authorList>
            <person name="Yulfo-Soto G.E."/>
            <person name="Baruah I.K."/>
            <person name="Amoako-Attah I."/>
            <person name="Bukari Y."/>
            <person name="Meinhardt L.W."/>
            <person name="Bailey B.A."/>
            <person name="Cohen S.P."/>
        </authorList>
    </citation>
    <scope>NUCLEOTIDE SEQUENCE [LARGE SCALE GENOMIC DNA]</scope>
    <source>
        <strain evidence="2 3">MS-2</strain>
    </source>
</reference>
<dbReference type="EMBL" id="JBBXMP010000296">
    <property type="protein sequence ID" value="KAL0058589.1"/>
    <property type="molecule type" value="Genomic_DNA"/>
</dbReference>
<evidence type="ECO:0000313" key="3">
    <source>
        <dbReference type="Proteomes" id="UP001437256"/>
    </source>
</evidence>
<evidence type="ECO:0000313" key="2">
    <source>
        <dbReference type="EMBL" id="KAL0061148.1"/>
    </source>
</evidence>
<name>A0ABR2ZIF8_9AGAR</name>
<sequence length="118" mass="13942">MNPEISGHTPQHPAERSKLGIKLKSLQIEEKGRLKKENKLLQDFRKVAKLAMRAQELKEERQAHQTYLDQQRLRFTCIICDRLFVSPQTYALPRLALPLLIVPIQPRLWSYLLRWMPV</sequence>
<accession>A0ABR2ZIF8</accession>
<keyword evidence="3" id="KW-1185">Reference proteome</keyword>